<dbReference type="OrthoDB" id="2129662at2759"/>
<proteinExistence type="predicted"/>
<keyword evidence="3" id="KW-1185">Reference proteome</keyword>
<gene>
    <name evidence="2" type="ORF">BATDEDRAFT_21560</name>
</gene>
<feature type="region of interest" description="Disordered" evidence="1">
    <location>
        <begin position="554"/>
        <end position="618"/>
    </location>
</feature>
<reference evidence="2 3" key="1">
    <citation type="submission" date="2009-12" db="EMBL/GenBank/DDBJ databases">
        <title>The draft genome of Batrachochytrium dendrobatidis.</title>
        <authorList>
            <consortium name="US DOE Joint Genome Institute (JGI-PGF)"/>
            <person name="Kuo A."/>
            <person name="Salamov A."/>
            <person name="Schmutz J."/>
            <person name="Lucas S."/>
            <person name="Pitluck S."/>
            <person name="Rosenblum E."/>
            <person name="Stajich J."/>
            <person name="Eisen M."/>
            <person name="Grigoriev I.V."/>
        </authorList>
    </citation>
    <scope>NUCLEOTIDE SEQUENCE [LARGE SCALE GENOMIC DNA]</scope>
    <source>
        <strain evidence="3">JAM81 / FGSC 10211</strain>
    </source>
</reference>
<sequence length="1178" mass="129718">MSSRTADLAHATPTKPSMLLKDLRLSSVDLLNPLSSDLMQFTHPSPEYTPQDFCKENDVTQSGMPSTMMSHFANADDISLSCYDNTIQHAIAQDDLLSMMQAIKDSSIASTNNLDDIIMPSIDKQSSSGSLLQFFSQSGWPIKKFASDRFDFESKQSSQATLASPMSSCMQDGSMQPFHGLGLVQGSGEGLQMSVSTSDTSTRRNSDVCRAGFDGLTIEKRDTNTGSIPTPVKETFQNSALGSLSTAHSGSQWPYTLGYPIDSHAATSISPTSILDIPPLLGTTGFSKSFMERLGEAGDNSLAGTTLEFSDDMLSSSPVAQSIHDNSLSATIGELVQTGIGMSINASDMMTNQLSATPIRQSQSMPTGSTTPGQRMFCITNTTPNFSNRGPLSPMRSCSTVQTTPQVGMLLSPSTPHQGNMFQFYNPNDDLFEQSSPLQSLGNIHQYQQNLQARLQQECLQDSLPRYNMPLSLNTSSGPVNFPNNPFYEHPLCSPQMQHFNSALQCSPALGTTTLASVNSMPSMAMQQSYMSQFIMPEYSVKFVNDVTGSFSNGTLDNLDSASKSSNTKRTTQRRRSVQSKSNRLGRQQQMDAFPPKSLPVPIPKHKRTERLTSGSSERVRPNLNVMCKSLELSQFDSSLISPSLQSPWAMSDSAMGDLPVVSNSTPFNSTMPANRRKMVERAFFCINCRSELGQVSVRTSIPEDQVLLLSYLTCKACESQPGGTLCEMNAMFPFDMMVNDTIDTPLVATSLSSADQKISPTSGRKRSRSMAPTVCCEVCKDIVGVVHKTPNPLVGIPKPEYVCKPCFDTYMFCSECGGGGKQRTGKWRPKELFEAARRTCSLPHVRVGNAQIHYQVLVTGNELLPDTMNGIQDVFYDCMLSLYAVPTMIKLSKFGTYKSVLDDIEKIWRTSVMNLLNSPPAPSVNRYLTVAWMDKRHRNKGKGKFSIKDTVSWLSHINVEQAAPASNMLHLGDEAKGARHPSVSPTSQKSFSAGMDAMRFDFLCNTLGAGQNQHMPQNSAMPLPCASSLTHPLFHETPQQQDDPIESNRSYIAFSMMDWDMSRNTVFITQMAPRSVFLKSLDQYVDLMHRGINQIMQDARSMNLPSPSIVWGWTRNDHIRLLSVPGRLGFVSQEQFLMEHPSVDPAIFYRPEFAELFDEGSHVFAQTIDSFMGQRSG</sequence>
<accession>F4NTT5</accession>
<dbReference type="InParanoid" id="F4NTT5"/>
<dbReference type="RefSeq" id="XP_006675320.1">
    <property type="nucleotide sequence ID" value="XM_006675257.1"/>
</dbReference>
<evidence type="ECO:0000256" key="1">
    <source>
        <dbReference type="SAM" id="MobiDB-lite"/>
    </source>
</evidence>
<dbReference type="HOGENOM" id="CLU_273307_0_0_1"/>
<feature type="compositionally biased region" description="Polar residues" evidence="1">
    <location>
        <begin position="579"/>
        <end position="591"/>
    </location>
</feature>
<protein>
    <submittedName>
        <fullName evidence="2">Uncharacterized protein</fullName>
    </submittedName>
</protein>
<dbReference type="STRING" id="684364.F4NTT5"/>
<evidence type="ECO:0000313" key="3">
    <source>
        <dbReference type="Proteomes" id="UP000007241"/>
    </source>
</evidence>
<dbReference type="GeneID" id="18237688"/>
<dbReference type="EMBL" id="GL882879">
    <property type="protein sequence ID" value="EGF83955.1"/>
    <property type="molecule type" value="Genomic_DNA"/>
</dbReference>
<evidence type="ECO:0000313" key="2">
    <source>
        <dbReference type="EMBL" id="EGF83955.1"/>
    </source>
</evidence>
<name>F4NTT5_BATDJ</name>
<dbReference type="AlphaFoldDB" id="F4NTT5"/>
<feature type="compositionally biased region" description="Polar residues" evidence="1">
    <location>
        <begin position="554"/>
        <end position="570"/>
    </location>
</feature>
<dbReference type="Proteomes" id="UP000007241">
    <property type="component" value="Unassembled WGS sequence"/>
</dbReference>
<organism evidence="2 3">
    <name type="scientific">Batrachochytrium dendrobatidis (strain JAM81 / FGSC 10211)</name>
    <name type="common">Frog chytrid fungus</name>
    <dbReference type="NCBI Taxonomy" id="684364"/>
    <lineage>
        <taxon>Eukaryota</taxon>
        <taxon>Fungi</taxon>
        <taxon>Fungi incertae sedis</taxon>
        <taxon>Chytridiomycota</taxon>
        <taxon>Chytridiomycota incertae sedis</taxon>
        <taxon>Chytridiomycetes</taxon>
        <taxon>Rhizophydiales</taxon>
        <taxon>Rhizophydiales incertae sedis</taxon>
        <taxon>Batrachochytrium</taxon>
    </lineage>
</organism>